<dbReference type="Gene3D" id="3.30.559.30">
    <property type="entry name" value="Nonribosomal peptide synthetase, condensation domain"/>
    <property type="match status" value="1"/>
</dbReference>
<protein>
    <recommendedName>
        <fullName evidence="5">Carrier domain-containing protein</fullName>
    </recommendedName>
</protein>
<evidence type="ECO:0000256" key="1">
    <source>
        <dbReference type="ARBA" id="ARBA00001957"/>
    </source>
</evidence>
<comment type="caution">
    <text evidence="6">The sequence shown here is derived from an EMBL/GenBank/DDBJ whole genome shotgun (WGS) entry which is preliminary data.</text>
</comment>
<dbReference type="PANTHER" id="PTHR45527">
    <property type="entry name" value="NONRIBOSOMAL PEPTIDE SYNTHETASE"/>
    <property type="match status" value="1"/>
</dbReference>
<dbReference type="Pfam" id="PF00550">
    <property type="entry name" value="PP-binding"/>
    <property type="match status" value="1"/>
</dbReference>
<name>A0ABP5J201_9ACTN</name>
<dbReference type="PANTHER" id="PTHR45527:SF1">
    <property type="entry name" value="FATTY ACID SYNTHASE"/>
    <property type="match status" value="1"/>
</dbReference>
<accession>A0ABP5J201</accession>
<dbReference type="InterPro" id="IPR036736">
    <property type="entry name" value="ACP-like_sf"/>
</dbReference>
<evidence type="ECO:0000259" key="5">
    <source>
        <dbReference type="PROSITE" id="PS50075"/>
    </source>
</evidence>
<dbReference type="InterPro" id="IPR006162">
    <property type="entry name" value="Ppantetheine_attach_site"/>
</dbReference>
<dbReference type="PROSITE" id="PS00012">
    <property type="entry name" value="PHOSPHOPANTETHEINE"/>
    <property type="match status" value="1"/>
</dbReference>
<dbReference type="Gene3D" id="1.10.1200.10">
    <property type="entry name" value="ACP-like"/>
    <property type="match status" value="1"/>
</dbReference>
<keyword evidence="2" id="KW-0596">Phosphopantetheine</keyword>
<dbReference type="Gene3D" id="3.30.559.10">
    <property type="entry name" value="Chloramphenicol acetyltransferase-like domain"/>
    <property type="match status" value="1"/>
</dbReference>
<dbReference type="SUPFAM" id="SSF47336">
    <property type="entry name" value="ACP-like"/>
    <property type="match status" value="1"/>
</dbReference>
<evidence type="ECO:0000256" key="3">
    <source>
        <dbReference type="ARBA" id="ARBA00022553"/>
    </source>
</evidence>
<reference evidence="7" key="1">
    <citation type="journal article" date="2019" name="Int. J. Syst. Evol. Microbiol.">
        <title>The Global Catalogue of Microorganisms (GCM) 10K type strain sequencing project: providing services to taxonomists for standard genome sequencing and annotation.</title>
        <authorList>
            <consortium name="The Broad Institute Genomics Platform"/>
            <consortium name="The Broad Institute Genome Sequencing Center for Infectious Disease"/>
            <person name="Wu L."/>
            <person name="Ma J."/>
        </authorList>
    </citation>
    <scope>NUCLEOTIDE SEQUENCE [LARGE SCALE GENOMIC DNA]</scope>
    <source>
        <strain evidence="7">JCM 15481</strain>
    </source>
</reference>
<comment type="cofactor">
    <cofactor evidence="1">
        <name>pantetheine 4'-phosphate</name>
        <dbReference type="ChEBI" id="CHEBI:47942"/>
    </cofactor>
</comment>
<evidence type="ECO:0000313" key="7">
    <source>
        <dbReference type="Proteomes" id="UP001500443"/>
    </source>
</evidence>
<dbReference type="EMBL" id="BAAAPF010000005">
    <property type="protein sequence ID" value="GAA2109255.1"/>
    <property type="molecule type" value="Genomic_DNA"/>
</dbReference>
<keyword evidence="3" id="KW-0597">Phosphoprotein</keyword>
<dbReference type="SUPFAM" id="SSF52777">
    <property type="entry name" value="CoA-dependent acyltransferases"/>
    <property type="match status" value="2"/>
</dbReference>
<organism evidence="6 7">
    <name type="scientific">Streptomyces synnematoformans</name>
    <dbReference type="NCBI Taxonomy" id="415721"/>
    <lineage>
        <taxon>Bacteria</taxon>
        <taxon>Bacillati</taxon>
        <taxon>Actinomycetota</taxon>
        <taxon>Actinomycetes</taxon>
        <taxon>Kitasatosporales</taxon>
        <taxon>Streptomycetaceae</taxon>
        <taxon>Streptomyces</taxon>
    </lineage>
</organism>
<evidence type="ECO:0000313" key="6">
    <source>
        <dbReference type="EMBL" id="GAA2109255.1"/>
    </source>
</evidence>
<feature type="domain" description="Carrier" evidence="5">
    <location>
        <begin position="449"/>
        <end position="523"/>
    </location>
</feature>
<gene>
    <name evidence="6" type="ORF">GCM10009802_05540</name>
</gene>
<feature type="compositionally biased region" description="Low complexity" evidence="4">
    <location>
        <begin position="523"/>
        <end position="552"/>
    </location>
</feature>
<sequence>MSDHETFMLPASFGQERLWLHEQSGLREQIYNVAGGLRFRGALDVDLLRRCLSAIVERHEVLRTVFRLSDGEVVQVVAPSAEVDVRLVQASGDLDPVLRELSYEPFDLAEGPLFRCHLLDLGTGEHILYVVLHHIVSDGRSRDVLLGELSELYAAGEAGREPKLPELEIQYGDFAAWQRKVLESEALDDQLAHWRERLAGVPDLLLPQDHTRPPRPTYAVGSADVAVSAQVVERLHRAAGGLTPFMIAVAGYAALLGRWSGQSSVVVAMPVSGREEPELQGLVGFFVNTVPVRIDLDGDLSLAELLRHTRERCLEAFANASVPFERIIDDVRPQRGGGRLPLARAWAVLQETVDMPPLFGREVTLVLPPGEEHSPFDVLLELWSEGGALTGRLSCAADAFTRGTARDLARTFEAIMQAPATTTLAALPFLVRQSDPVTEPEAGPAPAGEPDGAVEQLLARLWTEVLEVDDVSVEDEFYAAGGNSLRAIQVVTRAREHGVEVPVDTVLGEHTIRDLARRGTVQEPGADHAPAGAPEPGAAEPAPGPTPGTEAR</sequence>
<dbReference type="RefSeq" id="WP_344287475.1">
    <property type="nucleotide sequence ID" value="NZ_BAAAPF010000005.1"/>
</dbReference>
<dbReference type="PROSITE" id="PS50075">
    <property type="entry name" value="CARRIER"/>
    <property type="match status" value="1"/>
</dbReference>
<dbReference type="InterPro" id="IPR001242">
    <property type="entry name" value="Condensation_dom"/>
</dbReference>
<dbReference type="InterPro" id="IPR023213">
    <property type="entry name" value="CAT-like_dom_sf"/>
</dbReference>
<feature type="region of interest" description="Disordered" evidence="4">
    <location>
        <begin position="517"/>
        <end position="552"/>
    </location>
</feature>
<evidence type="ECO:0000256" key="4">
    <source>
        <dbReference type="SAM" id="MobiDB-lite"/>
    </source>
</evidence>
<dbReference type="InterPro" id="IPR009081">
    <property type="entry name" value="PP-bd_ACP"/>
</dbReference>
<dbReference type="Pfam" id="PF00668">
    <property type="entry name" value="Condensation"/>
    <property type="match status" value="1"/>
</dbReference>
<proteinExistence type="predicted"/>
<evidence type="ECO:0000256" key="2">
    <source>
        <dbReference type="ARBA" id="ARBA00022450"/>
    </source>
</evidence>
<dbReference type="Proteomes" id="UP001500443">
    <property type="component" value="Unassembled WGS sequence"/>
</dbReference>
<dbReference type="CDD" id="cd19531">
    <property type="entry name" value="LCL_NRPS-like"/>
    <property type="match status" value="1"/>
</dbReference>
<keyword evidence="7" id="KW-1185">Reference proteome</keyword>